<name>G5B4C4_HETGA</name>
<feature type="chain" id="PRO_5003473931" evidence="2">
    <location>
        <begin position="26"/>
        <end position="148"/>
    </location>
</feature>
<dbReference type="AlphaFoldDB" id="G5B4C4"/>
<dbReference type="GO" id="GO:0008194">
    <property type="term" value="F:UDP-glycosyltransferase activity"/>
    <property type="evidence" value="ECO:0007669"/>
    <property type="project" value="InterPro"/>
</dbReference>
<reference evidence="3 4" key="1">
    <citation type="journal article" date="2011" name="Nature">
        <title>Genome sequencing reveals insights into physiology and longevity of the naked mole rat.</title>
        <authorList>
            <person name="Kim E.B."/>
            <person name="Fang X."/>
            <person name="Fushan A.A."/>
            <person name="Huang Z."/>
            <person name="Lobanov A.V."/>
            <person name="Han L."/>
            <person name="Marino S.M."/>
            <person name="Sun X."/>
            <person name="Turanov A.A."/>
            <person name="Yang P."/>
            <person name="Yim S.H."/>
            <person name="Zhao X."/>
            <person name="Kasaikina M.V."/>
            <person name="Stoletzki N."/>
            <person name="Peng C."/>
            <person name="Polak P."/>
            <person name="Xiong Z."/>
            <person name="Kiezun A."/>
            <person name="Zhu Y."/>
            <person name="Chen Y."/>
            <person name="Kryukov G.V."/>
            <person name="Zhang Q."/>
            <person name="Peshkin L."/>
            <person name="Yang L."/>
            <person name="Bronson R.T."/>
            <person name="Buffenstein R."/>
            <person name="Wang B."/>
            <person name="Han C."/>
            <person name="Li Q."/>
            <person name="Chen L."/>
            <person name="Zhao W."/>
            <person name="Sunyaev S.R."/>
            <person name="Park T.J."/>
            <person name="Zhang G."/>
            <person name="Wang J."/>
            <person name="Gladyshev V.N."/>
        </authorList>
    </citation>
    <scope>NUCLEOTIDE SEQUENCE [LARGE SCALE GENOMIC DNA]</scope>
</reference>
<organism evidence="3 4">
    <name type="scientific">Heterocephalus glaber</name>
    <name type="common">Naked mole rat</name>
    <dbReference type="NCBI Taxonomy" id="10181"/>
    <lineage>
        <taxon>Eukaryota</taxon>
        <taxon>Metazoa</taxon>
        <taxon>Chordata</taxon>
        <taxon>Craniata</taxon>
        <taxon>Vertebrata</taxon>
        <taxon>Euteleostomi</taxon>
        <taxon>Mammalia</taxon>
        <taxon>Eutheria</taxon>
        <taxon>Euarchontoglires</taxon>
        <taxon>Glires</taxon>
        <taxon>Rodentia</taxon>
        <taxon>Hystricomorpha</taxon>
        <taxon>Bathyergidae</taxon>
        <taxon>Heterocephalus</taxon>
    </lineage>
</organism>
<dbReference type="EMBL" id="JH168412">
    <property type="protein sequence ID" value="EHB04135.1"/>
    <property type="molecule type" value="Genomic_DNA"/>
</dbReference>
<evidence type="ECO:0000313" key="3">
    <source>
        <dbReference type="EMBL" id="EHB04135.1"/>
    </source>
</evidence>
<dbReference type="InterPro" id="IPR002213">
    <property type="entry name" value="UDP_glucos_trans"/>
</dbReference>
<evidence type="ECO:0000313" key="4">
    <source>
        <dbReference type="Proteomes" id="UP000006813"/>
    </source>
</evidence>
<keyword evidence="1 3" id="KW-0808">Transferase</keyword>
<feature type="signal peptide" evidence="2">
    <location>
        <begin position="1"/>
        <end position="25"/>
    </location>
</feature>
<protein>
    <submittedName>
        <fullName evidence="3">UDP-glucuronosyltransferase 1-2</fullName>
    </submittedName>
</protein>
<dbReference type="Proteomes" id="UP000006813">
    <property type="component" value="Unassembled WGS sequence"/>
</dbReference>
<accession>G5B4C4</accession>
<evidence type="ECO:0000256" key="1">
    <source>
        <dbReference type="ARBA" id="ARBA00022679"/>
    </source>
</evidence>
<dbReference type="InParanoid" id="G5B4C4"/>
<gene>
    <name evidence="3" type="ORF">GW7_15165</name>
</gene>
<keyword evidence="2" id="KW-0732">Signal</keyword>
<evidence type="ECO:0000256" key="2">
    <source>
        <dbReference type="SAM" id="SignalP"/>
    </source>
</evidence>
<proteinExistence type="predicted"/>
<dbReference type="Pfam" id="PF00201">
    <property type="entry name" value="UDPGT"/>
    <property type="match status" value="1"/>
</dbReference>
<sequence>MATALQVPLGGLVRLLLLACVTLRAEYGKVLVVPTEGSPWLSMKDVVRKLHAAGHQAEVLAPEVTVHGKGEDFFTLKACTCPYTEEEYNQLFLDNTKLIFETENYLKMSFKSMTTGKKVSAIYERSCVLMLHNNPLVSQLNSSSFDVV</sequence>